<dbReference type="CDD" id="cd00609">
    <property type="entry name" value="AAT_like"/>
    <property type="match status" value="1"/>
</dbReference>
<keyword evidence="7" id="KW-0032">Aminotransferase</keyword>
<dbReference type="SMART" id="SM00345">
    <property type="entry name" value="HTH_GNTR"/>
    <property type="match status" value="1"/>
</dbReference>
<dbReference type="EMBL" id="JACSRA010000006">
    <property type="protein sequence ID" value="MBD7910701.1"/>
    <property type="molecule type" value="Genomic_DNA"/>
</dbReference>
<dbReference type="InterPro" id="IPR051446">
    <property type="entry name" value="HTH_trans_reg/aminotransferase"/>
</dbReference>
<keyword evidence="4" id="KW-0238">DNA-binding</keyword>
<evidence type="ECO:0000256" key="3">
    <source>
        <dbReference type="ARBA" id="ARBA00023015"/>
    </source>
</evidence>
<keyword evidence="3" id="KW-0805">Transcription regulation</keyword>
<evidence type="ECO:0000256" key="5">
    <source>
        <dbReference type="ARBA" id="ARBA00023163"/>
    </source>
</evidence>
<evidence type="ECO:0000313" key="8">
    <source>
        <dbReference type="Proteomes" id="UP000627781"/>
    </source>
</evidence>
<evidence type="ECO:0000313" key="7">
    <source>
        <dbReference type="EMBL" id="MBD7910701.1"/>
    </source>
</evidence>
<keyword evidence="7" id="KW-0808">Transferase</keyword>
<dbReference type="Pfam" id="PF00392">
    <property type="entry name" value="GntR"/>
    <property type="match status" value="1"/>
</dbReference>
<dbReference type="SUPFAM" id="SSF46785">
    <property type="entry name" value="Winged helix' DNA-binding domain"/>
    <property type="match status" value="1"/>
</dbReference>
<evidence type="ECO:0000256" key="1">
    <source>
        <dbReference type="ARBA" id="ARBA00005384"/>
    </source>
</evidence>
<dbReference type="InterPro" id="IPR015421">
    <property type="entry name" value="PyrdxlP-dep_Trfase_major"/>
</dbReference>
<proteinExistence type="inferred from homology"/>
<dbReference type="InterPro" id="IPR000524">
    <property type="entry name" value="Tscrpt_reg_HTH_GntR"/>
</dbReference>
<organism evidence="7 8">
    <name type="scientific">Clostridium cibarium</name>
    <dbReference type="NCBI Taxonomy" id="2762247"/>
    <lineage>
        <taxon>Bacteria</taxon>
        <taxon>Bacillati</taxon>
        <taxon>Bacillota</taxon>
        <taxon>Clostridia</taxon>
        <taxon>Eubacteriales</taxon>
        <taxon>Clostridiaceae</taxon>
        <taxon>Clostridium</taxon>
    </lineage>
</organism>
<dbReference type="Proteomes" id="UP000627781">
    <property type="component" value="Unassembled WGS sequence"/>
</dbReference>
<comment type="caution">
    <text evidence="7">The sequence shown here is derived from an EMBL/GenBank/DDBJ whole genome shotgun (WGS) entry which is preliminary data.</text>
</comment>
<evidence type="ECO:0000256" key="2">
    <source>
        <dbReference type="ARBA" id="ARBA00022898"/>
    </source>
</evidence>
<dbReference type="InterPro" id="IPR036388">
    <property type="entry name" value="WH-like_DNA-bd_sf"/>
</dbReference>
<dbReference type="Gene3D" id="1.10.10.10">
    <property type="entry name" value="Winged helix-like DNA-binding domain superfamily/Winged helix DNA-binding domain"/>
    <property type="match status" value="1"/>
</dbReference>
<dbReference type="Pfam" id="PF00155">
    <property type="entry name" value="Aminotran_1_2"/>
    <property type="match status" value="1"/>
</dbReference>
<dbReference type="SUPFAM" id="SSF53383">
    <property type="entry name" value="PLP-dependent transferases"/>
    <property type="match status" value="1"/>
</dbReference>
<comment type="similarity">
    <text evidence="1">In the C-terminal section; belongs to the class-I pyridoxal-phosphate-dependent aminotransferase family.</text>
</comment>
<keyword evidence="5" id="KW-0804">Transcription</keyword>
<evidence type="ECO:0000256" key="4">
    <source>
        <dbReference type="ARBA" id="ARBA00023125"/>
    </source>
</evidence>
<evidence type="ECO:0000259" key="6">
    <source>
        <dbReference type="PROSITE" id="PS50949"/>
    </source>
</evidence>
<dbReference type="PANTHER" id="PTHR46577">
    <property type="entry name" value="HTH-TYPE TRANSCRIPTIONAL REGULATORY PROTEIN GABR"/>
    <property type="match status" value="1"/>
</dbReference>
<dbReference type="InterPro" id="IPR015424">
    <property type="entry name" value="PyrdxlP-dep_Trfase"/>
</dbReference>
<dbReference type="CDD" id="cd07377">
    <property type="entry name" value="WHTH_GntR"/>
    <property type="match status" value="1"/>
</dbReference>
<name>A0ABR8PR96_9CLOT</name>
<keyword evidence="2" id="KW-0663">Pyridoxal phosphate</keyword>
<keyword evidence="8" id="KW-1185">Reference proteome</keyword>
<dbReference type="Gene3D" id="3.40.640.10">
    <property type="entry name" value="Type I PLP-dependent aspartate aminotransferase-like (Major domain)"/>
    <property type="match status" value="1"/>
</dbReference>
<dbReference type="RefSeq" id="WP_191767850.1">
    <property type="nucleotide sequence ID" value="NZ_JACSRA010000006.1"/>
</dbReference>
<gene>
    <name evidence="7" type="ORF">H9661_04940</name>
</gene>
<dbReference type="InterPro" id="IPR036390">
    <property type="entry name" value="WH_DNA-bd_sf"/>
</dbReference>
<dbReference type="InterPro" id="IPR004839">
    <property type="entry name" value="Aminotransferase_I/II_large"/>
</dbReference>
<dbReference type="PANTHER" id="PTHR46577:SF1">
    <property type="entry name" value="HTH-TYPE TRANSCRIPTIONAL REGULATORY PROTEIN GABR"/>
    <property type="match status" value="1"/>
</dbReference>
<dbReference type="GO" id="GO:0008483">
    <property type="term" value="F:transaminase activity"/>
    <property type="evidence" value="ECO:0007669"/>
    <property type="project" value="UniProtKB-KW"/>
</dbReference>
<feature type="domain" description="HTH gntR-type" evidence="6">
    <location>
        <begin position="2"/>
        <end position="70"/>
    </location>
</feature>
<accession>A0ABR8PR96</accession>
<reference evidence="7 8" key="1">
    <citation type="submission" date="2020-08" db="EMBL/GenBank/DDBJ databases">
        <title>A Genomic Blueprint of the Chicken Gut Microbiome.</title>
        <authorList>
            <person name="Gilroy R."/>
            <person name="Ravi A."/>
            <person name="Getino M."/>
            <person name="Pursley I."/>
            <person name="Horton D.L."/>
            <person name="Alikhan N.-F."/>
            <person name="Baker D."/>
            <person name="Gharbi K."/>
            <person name="Hall N."/>
            <person name="Watson M."/>
            <person name="Adriaenssens E.M."/>
            <person name="Foster-Nyarko E."/>
            <person name="Jarju S."/>
            <person name="Secka A."/>
            <person name="Antonio M."/>
            <person name="Oren A."/>
            <person name="Chaudhuri R."/>
            <person name="La Ragione R.M."/>
            <person name="Hildebrand F."/>
            <person name="Pallen M.J."/>
        </authorList>
    </citation>
    <scope>NUCLEOTIDE SEQUENCE [LARGE SCALE GENOMIC DNA]</scope>
    <source>
        <strain evidence="7 8">Sa3CVN1</strain>
    </source>
</reference>
<dbReference type="PROSITE" id="PS50949">
    <property type="entry name" value="HTH_GNTR"/>
    <property type="match status" value="1"/>
</dbReference>
<protein>
    <submittedName>
        <fullName evidence="7">PLP-dependent aminotransferase family protein</fullName>
    </submittedName>
</protein>
<sequence>MKSIYMIIADDINESIQKGELKPGAKLPSIRTLTNKYNCSKNSVIKAYETLKNNHVIYSSPKSGFFIAETLDRGQFKRDTINFHSGNTVIGNMNTEDLKHCLKWASDIYKNYSLESGVYGIDSLRDKLVTHLSNYQIFTSRDNIFINMGVCQTLSTLNALEFPNKKTTILIEQPTYAMYMEGLKNSDTHVIGIERDENGIDLKELERIFKEESIKFFYVIPQHHNPLGTTLSKNQRKSIAKLAKKYDVYIVEDDYFSCIDENKNYDPIFSYSDRKHVFYISSFSKIMPWMRIGFIVCPTSLIEALRECMHKIHFFSYPTASLLSQATLEIYLQSKLLYKHTSLITADLKNKYNVLNENLKSLESLGVEVVKEHSGFYCYLKLPELVNEDILVKELEKSKVIVGHGKRFYFDDKFYKKGIRLSIASVSDNDIIKGISIIEEKLKMFI</sequence>